<proteinExistence type="predicted"/>
<name>A0A109LEK8_PSEFL</name>
<accession>A0A109LEK8</accession>
<dbReference type="Pfam" id="PF13953">
    <property type="entry name" value="PapC_C"/>
    <property type="match status" value="1"/>
</dbReference>
<dbReference type="Gene3D" id="2.60.40.2070">
    <property type="match status" value="1"/>
</dbReference>
<dbReference type="InterPro" id="IPR043142">
    <property type="entry name" value="PapC-like_C_sf"/>
</dbReference>
<dbReference type="EMBL" id="LCYA01000103">
    <property type="protein sequence ID" value="KWV86225.1"/>
    <property type="molecule type" value="Genomic_DNA"/>
</dbReference>
<evidence type="ECO:0000313" key="4">
    <source>
        <dbReference type="Proteomes" id="UP000061348"/>
    </source>
</evidence>
<organism evidence="3 4">
    <name type="scientific">Pseudomonas fluorescens</name>
    <dbReference type="NCBI Taxonomy" id="294"/>
    <lineage>
        <taxon>Bacteria</taxon>
        <taxon>Pseudomonadati</taxon>
        <taxon>Pseudomonadota</taxon>
        <taxon>Gammaproteobacteria</taxon>
        <taxon>Pseudomonadales</taxon>
        <taxon>Pseudomonadaceae</taxon>
        <taxon>Pseudomonas</taxon>
    </lineage>
</organism>
<evidence type="ECO:0000313" key="3">
    <source>
        <dbReference type="EMBL" id="KWV86225.1"/>
    </source>
</evidence>
<reference evidence="3 4" key="1">
    <citation type="submission" date="2015-05" db="EMBL/GenBank/DDBJ databases">
        <title>A genomic and transcriptomic approach to investigate the blue pigment phenotype in Pseudomonas fluorescens.</title>
        <authorList>
            <person name="Andreani N.A."/>
            <person name="Cardazzo B."/>
        </authorList>
    </citation>
    <scope>NUCLEOTIDE SEQUENCE [LARGE SCALE GENOMIC DNA]</scope>
    <source>
        <strain evidence="3 4">Ps_22</strain>
    </source>
</reference>
<feature type="domain" description="PapC-like C-terminal" evidence="2">
    <location>
        <begin position="3"/>
        <end position="49"/>
    </location>
</feature>
<gene>
    <name evidence="3" type="primary">htrE</name>
    <name evidence="3" type="ORF">PFLmoz3_04197</name>
</gene>
<sequence>MFDERGVEIGVIGQAGKAFVRGVADQGRLTVRWNAGAADQCFIHYRLPPRRPEQRQENADQLVSQCADHGDADEERS</sequence>
<evidence type="ECO:0000259" key="2">
    <source>
        <dbReference type="Pfam" id="PF13953"/>
    </source>
</evidence>
<protein>
    <submittedName>
        <fullName evidence="3">Outer membrane usher protein HtrE</fullName>
    </submittedName>
</protein>
<comment type="caution">
    <text evidence="3">The sequence shown here is derived from an EMBL/GenBank/DDBJ whole genome shotgun (WGS) entry which is preliminary data.</text>
</comment>
<dbReference type="PATRIC" id="fig|294.194.peg.4660"/>
<feature type="region of interest" description="Disordered" evidence="1">
    <location>
        <begin position="48"/>
        <end position="77"/>
    </location>
</feature>
<dbReference type="Proteomes" id="UP000061348">
    <property type="component" value="Unassembled WGS sequence"/>
</dbReference>
<evidence type="ECO:0000256" key="1">
    <source>
        <dbReference type="SAM" id="MobiDB-lite"/>
    </source>
</evidence>
<dbReference type="AlphaFoldDB" id="A0A109LEK8"/>
<dbReference type="InterPro" id="IPR025949">
    <property type="entry name" value="PapC-like_C"/>
</dbReference>